<evidence type="ECO:0000256" key="4">
    <source>
        <dbReference type="RuleBase" id="RU000304"/>
    </source>
</evidence>
<evidence type="ECO:0000313" key="6">
    <source>
        <dbReference type="EMBL" id="KAK3374185.1"/>
    </source>
</evidence>
<dbReference type="Gene3D" id="3.30.200.20">
    <property type="entry name" value="Phosphorylase Kinase, domain 1"/>
    <property type="match status" value="1"/>
</dbReference>
<dbReference type="Gene3D" id="1.10.510.10">
    <property type="entry name" value="Transferase(Phosphotransferase) domain 1"/>
    <property type="match status" value="1"/>
</dbReference>
<dbReference type="PROSITE" id="PS00108">
    <property type="entry name" value="PROTEIN_KINASE_ST"/>
    <property type="match status" value="1"/>
</dbReference>
<dbReference type="SUPFAM" id="SSF56112">
    <property type="entry name" value="Protein kinase-like (PK-like)"/>
    <property type="match status" value="1"/>
</dbReference>
<keyword evidence="6" id="KW-0808">Transferase</keyword>
<dbReference type="GO" id="GO:0004674">
    <property type="term" value="F:protein serine/threonine kinase activity"/>
    <property type="evidence" value="ECO:0007669"/>
    <property type="project" value="UniProtKB-KW"/>
</dbReference>
<comment type="caution">
    <text evidence="6">The sequence shown here is derived from an EMBL/GenBank/DDBJ whole genome shotgun (WGS) entry which is preliminary data.</text>
</comment>
<feature type="binding site" evidence="3">
    <location>
        <position position="85"/>
    </location>
    <ligand>
        <name>ATP</name>
        <dbReference type="ChEBI" id="CHEBI:30616"/>
    </ligand>
</feature>
<dbReference type="Pfam" id="PF00069">
    <property type="entry name" value="Pkinase"/>
    <property type="match status" value="1"/>
</dbReference>
<sequence>MDSGNEVEDDVSPSSTPYLLYHISVDSSLGHQEAIDLISFLAIACDLGVPLLPMTWQAARERLGLGGSGDVRQALVDVQTSLAFKLVKDEDKAQREVELVLRIFANELIALSRPNLRAHPHIVDLLGICWDNPSTGGVWPALLFEKSQYSDLYNFSTLLVWRELAAMERLDLCLQIGSAIAEMHDQDIIHGDIKPQNVLVFKLDGRYVTKVTDFGYSSWFRDDTDRIRLPRSRPWHAPEGDRLSRNFSFAEAKRADIFSYALLCFWILFEKDLSSKAGAYLAEENLRPTSKGGGQQVPHSIRALGRLKQTDLLIDAVPQLLTEELGASGHAETLLEFFRSALIFDPDQRMESLCTFEILQSYRKDLGQVAIKSDYVNAITQLHGTNRFEVRQAEPSSSFQPLVF</sequence>
<organism evidence="6 7">
    <name type="scientific">Lasiosphaeria ovina</name>
    <dbReference type="NCBI Taxonomy" id="92902"/>
    <lineage>
        <taxon>Eukaryota</taxon>
        <taxon>Fungi</taxon>
        <taxon>Dikarya</taxon>
        <taxon>Ascomycota</taxon>
        <taxon>Pezizomycotina</taxon>
        <taxon>Sordariomycetes</taxon>
        <taxon>Sordariomycetidae</taxon>
        <taxon>Sordariales</taxon>
        <taxon>Lasiosphaeriaceae</taxon>
        <taxon>Lasiosphaeria</taxon>
    </lineage>
</organism>
<dbReference type="Proteomes" id="UP001287356">
    <property type="component" value="Unassembled WGS sequence"/>
</dbReference>
<dbReference type="PROSITE" id="PS50011">
    <property type="entry name" value="PROTEIN_KINASE_DOM"/>
    <property type="match status" value="1"/>
</dbReference>
<keyword evidence="7" id="KW-1185">Reference proteome</keyword>
<comment type="similarity">
    <text evidence="4">Belongs to the protein kinase superfamily.</text>
</comment>
<keyword evidence="4" id="KW-0723">Serine/threonine-protein kinase</keyword>
<dbReference type="AlphaFoldDB" id="A0AAE0KDJ3"/>
<evidence type="ECO:0000256" key="1">
    <source>
        <dbReference type="ARBA" id="ARBA00022741"/>
    </source>
</evidence>
<protein>
    <submittedName>
        <fullName evidence="6">Kinase-like domain-containing protein</fullName>
    </submittedName>
</protein>
<dbReference type="InterPro" id="IPR000719">
    <property type="entry name" value="Prot_kinase_dom"/>
</dbReference>
<dbReference type="InterPro" id="IPR051681">
    <property type="entry name" value="Ser/Thr_Kinases-Pseudokinases"/>
</dbReference>
<name>A0AAE0KDJ3_9PEZI</name>
<keyword evidence="2 3" id="KW-0067">ATP-binding</keyword>
<reference evidence="6" key="1">
    <citation type="journal article" date="2023" name="Mol. Phylogenet. Evol.">
        <title>Genome-scale phylogeny and comparative genomics of the fungal order Sordariales.</title>
        <authorList>
            <person name="Hensen N."/>
            <person name="Bonometti L."/>
            <person name="Westerberg I."/>
            <person name="Brannstrom I.O."/>
            <person name="Guillou S."/>
            <person name="Cros-Aarteil S."/>
            <person name="Calhoun S."/>
            <person name="Haridas S."/>
            <person name="Kuo A."/>
            <person name="Mondo S."/>
            <person name="Pangilinan J."/>
            <person name="Riley R."/>
            <person name="LaButti K."/>
            <person name="Andreopoulos B."/>
            <person name="Lipzen A."/>
            <person name="Chen C."/>
            <person name="Yan M."/>
            <person name="Daum C."/>
            <person name="Ng V."/>
            <person name="Clum A."/>
            <person name="Steindorff A."/>
            <person name="Ohm R.A."/>
            <person name="Martin F."/>
            <person name="Silar P."/>
            <person name="Natvig D.O."/>
            <person name="Lalanne C."/>
            <person name="Gautier V."/>
            <person name="Ament-Velasquez S.L."/>
            <person name="Kruys A."/>
            <person name="Hutchinson M.I."/>
            <person name="Powell A.J."/>
            <person name="Barry K."/>
            <person name="Miller A.N."/>
            <person name="Grigoriev I.V."/>
            <person name="Debuchy R."/>
            <person name="Gladieux P."/>
            <person name="Hiltunen Thoren M."/>
            <person name="Johannesson H."/>
        </authorList>
    </citation>
    <scope>NUCLEOTIDE SEQUENCE</scope>
    <source>
        <strain evidence="6">CBS 958.72</strain>
    </source>
</reference>
<dbReference type="EMBL" id="JAULSN010000004">
    <property type="protein sequence ID" value="KAK3374185.1"/>
    <property type="molecule type" value="Genomic_DNA"/>
</dbReference>
<evidence type="ECO:0000313" key="7">
    <source>
        <dbReference type="Proteomes" id="UP001287356"/>
    </source>
</evidence>
<dbReference type="InterPro" id="IPR017441">
    <property type="entry name" value="Protein_kinase_ATP_BS"/>
</dbReference>
<keyword evidence="1 3" id="KW-0547">Nucleotide-binding</keyword>
<dbReference type="PROSITE" id="PS00107">
    <property type="entry name" value="PROTEIN_KINASE_ATP"/>
    <property type="match status" value="1"/>
</dbReference>
<proteinExistence type="inferred from homology"/>
<dbReference type="GO" id="GO:0005524">
    <property type="term" value="F:ATP binding"/>
    <property type="evidence" value="ECO:0007669"/>
    <property type="project" value="UniProtKB-UniRule"/>
</dbReference>
<feature type="domain" description="Protein kinase" evidence="5">
    <location>
        <begin position="57"/>
        <end position="363"/>
    </location>
</feature>
<dbReference type="PANTHER" id="PTHR44329">
    <property type="entry name" value="SERINE/THREONINE-PROTEIN KINASE TNNI3K-RELATED"/>
    <property type="match status" value="1"/>
</dbReference>
<gene>
    <name evidence="6" type="ORF">B0T24DRAFT_289370</name>
</gene>
<dbReference type="SMART" id="SM00220">
    <property type="entry name" value="S_TKc"/>
    <property type="match status" value="1"/>
</dbReference>
<dbReference type="InterPro" id="IPR011009">
    <property type="entry name" value="Kinase-like_dom_sf"/>
</dbReference>
<evidence type="ECO:0000259" key="5">
    <source>
        <dbReference type="PROSITE" id="PS50011"/>
    </source>
</evidence>
<keyword evidence="6" id="KW-0418">Kinase</keyword>
<accession>A0AAE0KDJ3</accession>
<evidence type="ECO:0000256" key="3">
    <source>
        <dbReference type="PROSITE-ProRule" id="PRU10141"/>
    </source>
</evidence>
<evidence type="ECO:0000256" key="2">
    <source>
        <dbReference type="ARBA" id="ARBA00022840"/>
    </source>
</evidence>
<dbReference type="InterPro" id="IPR008271">
    <property type="entry name" value="Ser/Thr_kinase_AS"/>
</dbReference>
<reference evidence="6" key="2">
    <citation type="submission" date="2023-06" db="EMBL/GenBank/DDBJ databases">
        <authorList>
            <consortium name="Lawrence Berkeley National Laboratory"/>
            <person name="Haridas S."/>
            <person name="Hensen N."/>
            <person name="Bonometti L."/>
            <person name="Westerberg I."/>
            <person name="Brannstrom I.O."/>
            <person name="Guillou S."/>
            <person name="Cros-Aarteil S."/>
            <person name="Calhoun S."/>
            <person name="Kuo A."/>
            <person name="Mondo S."/>
            <person name="Pangilinan J."/>
            <person name="Riley R."/>
            <person name="Labutti K."/>
            <person name="Andreopoulos B."/>
            <person name="Lipzen A."/>
            <person name="Chen C."/>
            <person name="Yanf M."/>
            <person name="Daum C."/>
            <person name="Ng V."/>
            <person name="Clum A."/>
            <person name="Steindorff A."/>
            <person name="Ohm R."/>
            <person name="Martin F."/>
            <person name="Silar P."/>
            <person name="Natvig D."/>
            <person name="Lalanne C."/>
            <person name="Gautier V."/>
            <person name="Ament-Velasquez S.L."/>
            <person name="Kruys A."/>
            <person name="Hutchinson M.I."/>
            <person name="Powell A.J."/>
            <person name="Barry K."/>
            <person name="Miller A.N."/>
            <person name="Grigoriev I.V."/>
            <person name="Debuchy R."/>
            <person name="Gladieux P."/>
            <person name="Thoren M.H."/>
            <person name="Johannesson H."/>
        </authorList>
    </citation>
    <scope>NUCLEOTIDE SEQUENCE</scope>
    <source>
        <strain evidence="6">CBS 958.72</strain>
    </source>
</reference>